<gene>
    <name evidence="1" type="ORF">Msi02_36510</name>
</gene>
<sequence length="61" mass="6430">MVEAQLARRVSPSWAAVSGSALRRHRGGLCADERAGLDALATRVGVAGDRYGAVHIKMVGR</sequence>
<evidence type="ECO:0000313" key="1">
    <source>
        <dbReference type="EMBL" id="GIH62834.1"/>
    </source>
</evidence>
<organism evidence="1 2">
    <name type="scientific">Microbispora siamensis</name>
    <dbReference type="NCBI Taxonomy" id="564413"/>
    <lineage>
        <taxon>Bacteria</taxon>
        <taxon>Bacillati</taxon>
        <taxon>Actinomycetota</taxon>
        <taxon>Actinomycetes</taxon>
        <taxon>Streptosporangiales</taxon>
        <taxon>Streptosporangiaceae</taxon>
        <taxon>Microbispora</taxon>
    </lineage>
</organism>
<keyword evidence="2" id="KW-1185">Reference proteome</keyword>
<accession>A0ABQ4GN85</accession>
<proteinExistence type="predicted"/>
<name>A0ABQ4GN85_9ACTN</name>
<dbReference type="RefSeq" id="WP_204049432.1">
    <property type="nucleotide sequence ID" value="NZ_BOOF01000018.1"/>
</dbReference>
<evidence type="ECO:0000313" key="2">
    <source>
        <dbReference type="Proteomes" id="UP000660454"/>
    </source>
</evidence>
<dbReference type="EMBL" id="BOOF01000018">
    <property type="protein sequence ID" value="GIH62834.1"/>
    <property type="molecule type" value="Genomic_DNA"/>
</dbReference>
<protein>
    <submittedName>
        <fullName evidence="1">Uncharacterized protein</fullName>
    </submittedName>
</protein>
<comment type="caution">
    <text evidence="1">The sequence shown here is derived from an EMBL/GenBank/DDBJ whole genome shotgun (WGS) entry which is preliminary data.</text>
</comment>
<reference evidence="1 2" key="1">
    <citation type="submission" date="2021-01" db="EMBL/GenBank/DDBJ databases">
        <title>Whole genome shotgun sequence of Microbispora siamensis NBRC 104113.</title>
        <authorList>
            <person name="Komaki H."/>
            <person name="Tamura T."/>
        </authorList>
    </citation>
    <scope>NUCLEOTIDE SEQUENCE [LARGE SCALE GENOMIC DNA]</scope>
    <source>
        <strain evidence="1 2">NBRC 104113</strain>
    </source>
</reference>
<dbReference type="Proteomes" id="UP000660454">
    <property type="component" value="Unassembled WGS sequence"/>
</dbReference>